<protein>
    <submittedName>
        <fullName evidence="2">Uncharacterized protein</fullName>
    </submittedName>
</protein>
<dbReference type="AlphaFoldDB" id="A0A0F9BCE0"/>
<evidence type="ECO:0000256" key="1">
    <source>
        <dbReference type="SAM" id="MobiDB-lite"/>
    </source>
</evidence>
<reference evidence="2" key="1">
    <citation type="journal article" date="2015" name="Nature">
        <title>Complex archaea that bridge the gap between prokaryotes and eukaryotes.</title>
        <authorList>
            <person name="Spang A."/>
            <person name="Saw J.H."/>
            <person name="Jorgensen S.L."/>
            <person name="Zaremba-Niedzwiedzka K."/>
            <person name="Martijn J."/>
            <person name="Lind A.E."/>
            <person name="van Eijk R."/>
            <person name="Schleper C."/>
            <person name="Guy L."/>
            <person name="Ettema T.J."/>
        </authorList>
    </citation>
    <scope>NUCLEOTIDE SEQUENCE</scope>
</reference>
<proteinExistence type="predicted"/>
<accession>A0A0F9BCE0</accession>
<feature type="region of interest" description="Disordered" evidence="1">
    <location>
        <begin position="127"/>
        <end position="154"/>
    </location>
</feature>
<gene>
    <name evidence="2" type="ORF">LCGC14_2744480</name>
</gene>
<evidence type="ECO:0000313" key="2">
    <source>
        <dbReference type="EMBL" id="KKK88309.1"/>
    </source>
</evidence>
<organism evidence="2">
    <name type="scientific">marine sediment metagenome</name>
    <dbReference type="NCBI Taxonomy" id="412755"/>
    <lineage>
        <taxon>unclassified sequences</taxon>
        <taxon>metagenomes</taxon>
        <taxon>ecological metagenomes</taxon>
    </lineage>
</organism>
<name>A0A0F9BCE0_9ZZZZ</name>
<feature type="compositionally biased region" description="Pro residues" evidence="1">
    <location>
        <begin position="135"/>
        <end position="154"/>
    </location>
</feature>
<dbReference type="EMBL" id="LAZR01050011">
    <property type="protein sequence ID" value="KKK88309.1"/>
    <property type="molecule type" value="Genomic_DNA"/>
</dbReference>
<sequence length="154" mass="15918">MAEEPANITLAAEVVDGAEQTFTQAKKGLDVALERLKNDPIEKLQVIEELVHGAAETVKTGLHSIGQSLFRFPSNVVSNVNYGIQKITGSARDVVDDALAGVDEGFGALTGGINEVAGGINENLSAVGRGVTNIPTPPPPPSPPKMPSPPKVGS</sequence>
<comment type="caution">
    <text evidence="2">The sequence shown here is derived from an EMBL/GenBank/DDBJ whole genome shotgun (WGS) entry which is preliminary data.</text>
</comment>